<gene>
    <name evidence="1" type="ORF">PHYSODRAFT_297147</name>
</gene>
<dbReference type="Gene3D" id="1.25.40.20">
    <property type="entry name" value="Ankyrin repeat-containing domain"/>
    <property type="match status" value="1"/>
</dbReference>
<dbReference type="PANTHER" id="PTHR46586:SF5">
    <property type="match status" value="1"/>
</dbReference>
<evidence type="ECO:0000313" key="2">
    <source>
        <dbReference type="Proteomes" id="UP000002640"/>
    </source>
</evidence>
<dbReference type="AlphaFoldDB" id="G4YUP8"/>
<proteinExistence type="predicted"/>
<protein>
    <recommendedName>
        <fullName evidence="3">Ankyrin repeat-containing domain</fullName>
    </recommendedName>
</protein>
<sequence>MVKFVMQHIEQHNLRTGCSFQHYSTSQLRSLATAILAGHWSVVKFVLGFDTSCMDLVAAFAAAVDVGPPGLADRILGIYLDTAEDKSMLARLASEEGSVNAVKCLFNHGHNQPDSISKVIETAAQYGHTDTMEFLFGTGLVSSDAFDRAFEGSISMTGTEVLCFLCSKRCASTQLINRVFEATGKFKMVQYLYENEEISGEAVIAAFRKSATSGKHWYLLDEAAIMNLLHADDRIPAKRQAHPGIHTDEPNACCTYERFRGARFPSKIQALTHVLDQIDALLMTREEAVMEAARSGRVSWLRQLIHGDDESSNKHRGLWWSLLLTAVWTWRVLDIATARGNLDAVRLVVQHCEEHNFQEYYGYGQLKLQSLEYAIWKGHSSVVEFVLGLNKSWWDLAGAFAVAVNIGQRALADRIINVYHQTAENKPFLVVLARQEDCVNAVRYLYNHGHNQPSLVSEAFEKAANYRRIDTMGVLFGTGSVSSDAFDRALEGSAKMLDSERLGFLCSKKRASPQLINRAFETSNELEKVRYLYENENISKEAVVAVFRKAAKCTERLDFLGSNEDVATVKLLYTDDRIPAEIIGEALALVVKGNHLELVKALLRDDTQISVEMIRDSLISAYVYDVAKALQNSCSARSLNIYESGQWHLRTTIFSKR</sequence>
<dbReference type="EMBL" id="JH159152">
    <property type="protein sequence ID" value="EGZ25503.1"/>
    <property type="molecule type" value="Genomic_DNA"/>
</dbReference>
<dbReference type="Proteomes" id="UP000002640">
    <property type="component" value="Unassembled WGS sequence"/>
</dbReference>
<dbReference type="PANTHER" id="PTHR46586">
    <property type="entry name" value="ANKYRIN REPEAT-CONTAINING PROTEIN"/>
    <property type="match status" value="1"/>
</dbReference>
<dbReference type="InParanoid" id="G4YUP8"/>
<evidence type="ECO:0008006" key="3">
    <source>
        <dbReference type="Google" id="ProtNLM"/>
    </source>
</evidence>
<name>G4YUP8_PHYSP</name>
<organism evidence="1 2">
    <name type="scientific">Phytophthora sojae (strain P6497)</name>
    <name type="common">Soybean stem and root rot agent</name>
    <name type="synonym">Phytophthora megasperma f. sp. glycines</name>
    <dbReference type="NCBI Taxonomy" id="1094619"/>
    <lineage>
        <taxon>Eukaryota</taxon>
        <taxon>Sar</taxon>
        <taxon>Stramenopiles</taxon>
        <taxon>Oomycota</taxon>
        <taxon>Peronosporomycetes</taxon>
        <taxon>Peronosporales</taxon>
        <taxon>Peronosporaceae</taxon>
        <taxon>Phytophthora</taxon>
    </lineage>
</organism>
<dbReference type="KEGG" id="psoj:PHYSODRAFT_297147"/>
<dbReference type="InterPro" id="IPR052050">
    <property type="entry name" value="SecEffector_AnkRepeat"/>
</dbReference>
<dbReference type="InterPro" id="IPR036770">
    <property type="entry name" value="Ankyrin_rpt-contain_sf"/>
</dbReference>
<dbReference type="SMR" id="G4YUP8"/>
<dbReference type="SUPFAM" id="SSF48403">
    <property type="entry name" value="Ankyrin repeat"/>
    <property type="match status" value="1"/>
</dbReference>
<reference evidence="1 2" key="1">
    <citation type="journal article" date="2006" name="Science">
        <title>Phytophthora genome sequences uncover evolutionary origins and mechanisms of pathogenesis.</title>
        <authorList>
            <person name="Tyler B.M."/>
            <person name="Tripathy S."/>
            <person name="Zhang X."/>
            <person name="Dehal P."/>
            <person name="Jiang R.H."/>
            <person name="Aerts A."/>
            <person name="Arredondo F.D."/>
            <person name="Baxter L."/>
            <person name="Bensasson D."/>
            <person name="Beynon J.L."/>
            <person name="Chapman J."/>
            <person name="Damasceno C.M."/>
            <person name="Dorrance A.E."/>
            <person name="Dou D."/>
            <person name="Dickerman A.W."/>
            <person name="Dubchak I.L."/>
            <person name="Garbelotto M."/>
            <person name="Gijzen M."/>
            <person name="Gordon S.G."/>
            <person name="Govers F."/>
            <person name="Grunwald N.J."/>
            <person name="Huang W."/>
            <person name="Ivors K.L."/>
            <person name="Jones R.W."/>
            <person name="Kamoun S."/>
            <person name="Krampis K."/>
            <person name="Lamour K.H."/>
            <person name="Lee M.K."/>
            <person name="McDonald W.H."/>
            <person name="Medina M."/>
            <person name="Meijer H.J."/>
            <person name="Nordberg E.K."/>
            <person name="Maclean D.J."/>
            <person name="Ospina-Giraldo M.D."/>
            <person name="Morris P.F."/>
            <person name="Phuntumart V."/>
            <person name="Putnam N.H."/>
            <person name="Rash S."/>
            <person name="Rose J.K."/>
            <person name="Sakihama Y."/>
            <person name="Salamov A.A."/>
            <person name="Savidor A."/>
            <person name="Scheuring C.F."/>
            <person name="Smith B.M."/>
            <person name="Sobral B.W."/>
            <person name="Terry A."/>
            <person name="Torto-Alalibo T.A."/>
            <person name="Win J."/>
            <person name="Xu Z."/>
            <person name="Zhang H."/>
            <person name="Grigoriev I.V."/>
            <person name="Rokhsar D.S."/>
            <person name="Boore J.L."/>
        </authorList>
    </citation>
    <scope>NUCLEOTIDE SEQUENCE [LARGE SCALE GENOMIC DNA]</scope>
    <source>
        <strain evidence="1 2">P6497</strain>
    </source>
</reference>
<evidence type="ECO:0000313" key="1">
    <source>
        <dbReference type="EMBL" id="EGZ25503.1"/>
    </source>
</evidence>
<keyword evidence="2" id="KW-1185">Reference proteome</keyword>
<dbReference type="RefSeq" id="XP_009520791.1">
    <property type="nucleotide sequence ID" value="XM_009522496.1"/>
</dbReference>
<accession>G4YUP8</accession>
<dbReference type="GeneID" id="20641454"/>